<keyword evidence="4" id="KW-0812">Transmembrane</keyword>
<evidence type="ECO:0000256" key="7">
    <source>
        <dbReference type="ARBA" id="ARBA00023136"/>
    </source>
</evidence>
<dbReference type="GO" id="GO:0071880">
    <property type="term" value="P:adenylate cyclase-activating adrenergic receptor signaling pathway"/>
    <property type="evidence" value="ECO:0007669"/>
    <property type="project" value="TreeGrafter"/>
</dbReference>
<evidence type="ECO:0000256" key="6">
    <source>
        <dbReference type="ARBA" id="ARBA00023040"/>
    </source>
</evidence>
<keyword evidence="3" id="KW-1003">Cell membrane</keyword>
<dbReference type="SUPFAM" id="SSF81321">
    <property type="entry name" value="Family A G protein-coupled receptor-like"/>
    <property type="match status" value="1"/>
</dbReference>
<dbReference type="AlphaFoldDB" id="A0A182JH57"/>
<evidence type="ECO:0000256" key="9">
    <source>
        <dbReference type="ARBA" id="ARBA00023224"/>
    </source>
</evidence>
<sequence>MHTRYWAVTDIDYAHQRTARRIGYMIIIIWTLSVLVSIAPLLGWKDPEWEARVYQDLQCIVSQDVGYQIFATASSFYVPLLVILFLYWRIFLAARKRIRRRQQDKP</sequence>
<keyword evidence="9" id="KW-0807">Transducer</keyword>
<dbReference type="InterPro" id="IPR017452">
    <property type="entry name" value="GPCR_Rhodpsn_7TM"/>
</dbReference>
<dbReference type="PRINTS" id="PR00237">
    <property type="entry name" value="GPCRRHODOPSN"/>
</dbReference>
<proteinExistence type="inferred from homology"/>
<dbReference type="Pfam" id="PF00001">
    <property type="entry name" value="7tm_1"/>
    <property type="match status" value="1"/>
</dbReference>
<dbReference type="GO" id="GO:0005886">
    <property type="term" value="C:plasma membrane"/>
    <property type="evidence" value="ECO:0007669"/>
    <property type="project" value="UniProtKB-SubCell"/>
</dbReference>
<keyword evidence="5" id="KW-1133">Transmembrane helix</keyword>
<evidence type="ECO:0000256" key="3">
    <source>
        <dbReference type="ARBA" id="ARBA00022475"/>
    </source>
</evidence>
<evidence type="ECO:0000313" key="11">
    <source>
        <dbReference type="EnsemblMetazoa" id="AATE018002-PA.1"/>
    </source>
</evidence>
<keyword evidence="6" id="KW-0297">G-protein coupled receptor</keyword>
<dbReference type="PROSITE" id="PS50262">
    <property type="entry name" value="G_PROTEIN_RECEP_F1_2"/>
    <property type="match status" value="1"/>
</dbReference>
<dbReference type="GO" id="GO:0004930">
    <property type="term" value="F:G protein-coupled receptor activity"/>
    <property type="evidence" value="ECO:0007669"/>
    <property type="project" value="UniProtKB-KW"/>
</dbReference>
<dbReference type="VEuPathDB" id="VectorBase:AATE018002"/>
<organism evidence="11">
    <name type="scientific">Anopheles atroparvus</name>
    <name type="common">European mosquito</name>
    <dbReference type="NCBI Taxonomy" id="41427"/>
    <lineage>
        <taxon>Eukaryota</taxon>
        <taxon>Metazoa</taxon>
        <taxon>Ecdysozoa</taxon>
        <taxon>Arthropoda</taxon>
        <taxon>Hexapoda</taxon>
        <taxon>Insecta</taxon>
        <taxon>Pterygota</taxon>
        <taxon>Neoptera</taxon>
        <taxon>Endopterygota</taxon>
        <taxon>Diptera</taxon>
        <taxon>Nematocera</taxon>
        <taxon>Culicoidea</taxon>
        <taxon>Culicidae</taxon>
        <taxon>Anophelinae</taxon>
        <taxon>Anopheles</taxon>
    </lineage>
</organism>
<dbReference type="InterPro" id="IPR000276">
    <property type="entry name" value="GPCR_Rhodpsn"/>
</dbReference>
<accession>A0A182JH57</accession>
<evidence type="ECO:0000256" key="4">
    <source>
        <dbReference type="ARBA" id="ARBA00022692"/>
    </source>
</evidence>
<keyword evidence="8" id="KW-0675">Receptor</keyword>
<protein>
    <recommendedName>
        <fullName evidence="10">G-protein coupled receptors family 1 profile domain-containing protein</fullName>
    </recommendedName>
</protein>
<reference evidence="11" key="1">
    <citation type="submission" date="2022-08" db="UniProtKB">
        <authorList>
            <consortium name="EnsemblMetazoa"/>
        </authorList>
    </citation>
    <scope>IDENTIFICATION</scope>
    <source>
        <strain evidence="11">EBRO</strain>
    </source>
</reference>
<evidence type="ECO:0000256" key="5">
    <source>
        <dbReference type="ARBA" id="ARBA00022989"/>
    </source>
</evidence>
<dbReference type="PANTHER" id="PTHR24248">
    <property type="entry name" value="ADRENERGIC RECEPTOR-RELATED G-PROTEIN COUPLED RECEPTOR"/>
    <property type="match status" value="1"/>
</dbReference>
<comment type="subcellular location">
    <subcellularLocation>
        <location evidence="1">Cell membrane</location>
        <topology evidence="1">Multi-pass membrane protein</topology>
    </subcellularLocation>
</comment>
<evidence type="ECO:0000256" key="1">
    <source>
        <dbReference type="ARBA" id="ARBA00004651"/>
    </source>
</evidence>
<evidence type="ECO:0000259" key="10">
    <source>
        <dbReference type="PROSITE" id="PS50262"/>
    </source>
</evidence>
<dbReference type="STRING" id="41427.A0A182JH57"/>
<comment type="similarity">
    <text evidence="2">Belongs to the G-protein coupled receptor 1 family.</text>
</comment>
<feature type="domain" description="G-protein coupled receptors family 1 profile" evidence="10">
    <location>
        <begin position="1"/>
        <end position="106"/>
    </location>
</feature>
<evidence type="ECO:0000256" key="8">
    <source>
        <dbReference type="ARBA" id="ARBA00023170"/>
    </source>
</evidence>
<name>A0A182JH57_ANOAO</name>
<dbReference type="Gene3D" id="1.20.1070.10">
    <property type="entry name" value="Rhodopsin 7-helix transmembrane proteins"/>
    <property type="match status" value="1"/>
</dbReference>
<dbReference type="EnsemblMetazoa" id="AATE018002-RA">
    <property type="protein sequence ID" value="AATE018002-PA.1"/>
    <property type="gene ID" value="AATE018002"/>
</dbReference>
<evidence type="ECO:0000256" key="2">
    <source>
        <dbReference type="ARBA" id="ARBA00010663"/>
    </source>
</evidence>
<keyword evidence="7" id="KW-0472">Membrane</keyword>
<dbReference type="PANTHER" id="PTHR24248:SF200">
    <property type="entry name" value="5-HYDROXYTRYPTAMINE RECEPTOR 1B-LIKE ISOFORM X1"/>
    <property type="match status" value="1"/>
</dbReference>
<dbReference type="GO" id="GO:0043410">
    <property type="term" value="P:positive regulation of MAPK cascade"/>
    <property type="evidence" value="ECO:0007669"/>
    <property type="project" value="TreeGrafter"/>
</dbReference>